<dbReference type="NCBIfam" id="NF037970">
    <property type="entry name" value="vanZ_1"/>
    <property type="match status" value="1"/>
</dbReference>
<feature type="domain" description="VanZ-like" evidence="2">
    <location>
        <begin position="41"/>
        <end position="126"/>
    </location>
</feature>
<dbReference type="PATRIC" id="fig|218284.4.peg.1700"/>
<dbReference type="RefSeq" id="WP_060673814.1">
    <property type="nucleotide sequence ID" value="NZ_LIXZ01000017.1"/>
</dbReference>
<comment type="caution">
    <text evidence="3">The sequence shown here is derived from an EMBL/GenBank/DDBJ whole genome shotgun (WGS) entry which is preliminary data.</text>
</comment>
<dbReference type="InterPro" id="IPR006976">
    <property type="entry name" value="VanZ-like"/>
</dbReference>
<keyword evidence="1" id="KW-0472">Membrane</keyword>
<dbReference type="OrthoDB" id="291892at2"/>
<feature type="transmembrane region" description="Helical" evidence="1">
    <location>
        <begin position="42"/>
        <end position="71"/>
    </location>
</feature>
<sequence length="149" mass="17105">MKKTLLQISLLLITVCYCSIIWLQSSHFNPESASALINTLSPSLALILGIGFELFHFVEFGLLYLLIILFLLTFGYLTKKKELIAIFFSASYSLIDEIHQYYVPFRSFSIGDIIKDFIGIIIIGYWVRKELNTKSHSRIKNLLHKVVAE</sequence>
<protein>
    <recommendedName>
        <fullName evidence="2">VanZ-like domain-containing protein</fullName>
    </recommendedName>
</protein>
<dbReference type="Proteomes" id="UP000050398">
    <property type="component" value="Unassembled WGS sequence"/>
</dbReference>
<organism evidence="3 4">
    <name type="scientific">Rossellomorea vietnamensis</name>
    <dbReference type="NCBI Taxonomy" id="218284"/>
    <lineage>
        <taxon>Bacteria</taxon>
        <taxon>Bacillati</taxon>
        <taxon>Bacillota</taxon>
        <taxon>Bacilli</taxon>
        <taxon>Bacillales</taxon>
        <taxon>Bacillaceae</taxon>
        <taxon>Rossellomorea</taxon>
    </lineage>
</organism>
<evidence type="ECO:0000313" key="3">
    <source>
        <dbReference type="EMBL" id="KPL58245.1"/>
    </source>
</evidence>
<keyword evidence="1" id="KW-0812">Transmembrane</keyword>
<dbReference type="EMBL" id="LIXZ01000017">
    <property type="protein sequence ID" value="KPL58245.1"/>
    <property type="molecule type" value="Genomic_DNA"/>
</dbReference>
<name>A0A0P6VYM5_9BACI</name>
<evidence type="ECO:0000313" key="4">
    <source>
        <dbReference type="Proteomes" id="UP000050398"/>
    </source>
</evidence>
<keyword evidence="1" id="KW-1133">Transmembrane helix</keyword>
<accession>A0A0P6VYM5</accession>
<evidence type="ECO:0000259" key="2">
    <source>
        <dbReference type="Pfam" id="PF04892"/>
    </source>
</evidence>
<feature type="transmembrane region" description="Helical" evidence="1">
    <location>
        <begin position="108"/>
        <end position="127"/>
    </location>
</feature>
<evidence type="ECO:0000256" key="1">
    <source>
        <dbReference type="SAM" id="Phobius"/>
    </source>
</evidence>
<gene>
    <name evidence="3" type="ORF">AM506_17405</name>
</gene>
<dbReference type="Pfam" id="PF04892">
    <property type="entry name" value="VanZ"/>
    <property type="match status" value="1"/>
</dbReference>
<proteinExistence type="predicted"/>
<reference evidence="3 4" key="1">
    <citation type="submission" date="2015-08" db="EMBL/GenBank/DDBJ databases">
        <title>Draft Genome Sequence of Bacillus vietnamensis UCD-SED5.</title>
        <authorList>
            <person name="Lee R.D."/>
            <person name="Jospin G."/>
            <person name="Lang J.M."/>
            <person name="Coil D.A."/>
            <person name="Eisen J.A."/>
        </authorList>
    </citation>
    <scope>NUCLEOTIDE SEQUENCE [LARGE SCALE GENOMIC DNA]</scope>
    <source>
        <strain evidence="3 4">UCD-SED5</strain>
    </source>
</reference>
<dbReference type="AlphaFoldDB" id="A0A0P6VYM5"/>